<evidence type="ECO:0000259" key="1">
    <source>
        <dbReference type="Pfam" id="PF00535"/>
    </source>
</evidence>
<dbReference type="Pfam" id="PF00535">
    <property type="entry name" value="Glycos_transf_2"/>
    <property type="match status" value="1"/>
</dbReference>
<accession>A0A0E3SBR3</accession>
<name>A0A0E3SBR3_9EURY</name>
<dbReference type="Gene3D" id="3.90.550.10">
    <property type="entry name" value="Spore Coat Polysaccharide Biosynthesis Protein SpsA, Chain A"/>
    <property type="match status" value="1"/>
</dbReference>
<gene>
    <name evidence="2" type="ORF">MSHOH_0779</name>
</gene>
<reference evidence="2 3" key="1">
    <citation type="submission" date="2014-07" db="EMBL/GenBank/DDBJ databases">
        <title>Methanogenic archaea and the global carbon cycle.</title>
        <authorList>
            <person name="Henriksen J.R."/>
            <person name="Luke J."/>
            <person name="Reinhart S."/>
            <person name="Benedict M.N."/>
            <person name="Youngblut N.D."/>
            <person name="Metcalf M.E."/>
            <person name="Whitaker R.J."/>
            <person name="Metcalf W.W."/>
        </authorList>
    </citation>
    <scope>NUCLEOTIDE SEQUENCE [LARGE SCALE GENOMIC DNA]</scope>
    <source>
        <strain evidence="2 3">HB-1</strain>
    </source>
</reference>
<dbReference type="InterPro" id="IPR001173">
    <property type="entry name" value="Glyco_trans_2-like"/>
</dbReference>
<dbReference type="HOGENOM" id="CLU_803354_0_0_2"/>
<dbReference type="InterPro" id="IPR050834">
    <property type="entry name" value="Glycosyltransf_2"/>
</dbReference>
<dbReference type="RefSeq" id="WP_052730703.1">
    <property type="nucleotide sequence ID" value="NZ_CP009516.1"/>
</dbReference>
<dbReference type="GO" id="GO:0016740">
    <property type="term" value="F:transferase activity"/>
    <property type="evidence" value="ECO:0007669"/>
    <property type="project" value="UniProtKB-KW"/>
</dbReference>
<dbReference type="EMBL" id="CP009516">
    <property type="protein sequence ID" value="AKB77262.1"/>
    <property type="molecule type" value="Genomic_DNA"/>
</dbReference>
<protein>
    <submittedName>
        <fullName evidence="2">Colanic acid biosynthesis glycosyl transferase WcaE</fullName>
    </submittedName>
</protein>
<dbReference type="InterPro" id="IPR029044">
    <property type="entry name" value="Nucleotide-diphossugar_trans"/>
</dbReference>
<dbReference type="AlphaFoldDB" id="A0A0E3SBR3"/>
<sequence>MTDLPSVSFVVLTLNNKKTIKNCIESIVSQNYPSFETLVIDGGSNDGTKEIVEQYKDLNVKLHEFKGYGIGKSRQIGLDLSKGEICAFIDSDCELPDCFWTRKMIEPFLESKNVAGTWVLGAYKKEYPSIARYSILQHPYRRKGVSKFIGSENYLAIGTGHTLLKRNAIIDVGGFPDLKAKEDVDLTYRIVKAGYVLVHVEDCEVYHLHATTFRGFMKKYERDINAGLDGNKGDDRGSSSAISFLVSNSFIYPTGLALYGIIKDRDLAWFWHPLVCSAKLAIVARSFLKLKLINSKKNSQFH</sequence>
<evidence type="ECO:0000313" key="2">
    <source>
        <dbReference type="EMBL" id="AKB77262.1"/>
    </source>
</evidence>
<dbReference type="PANTHER" id="PTHR43685:SF3">
    <property type="entry name" value="SLR2126 PROTEIN"/>
    <property type="match status" value="1"/>
</dbReference>
<feature type="domain" description="Glycosyltransferase 2-like" evidence="1">
    <location>
        <begin position="8"/>
        <end position="135"/>
    </location>
</feature>
<dbReference type="Proteomes" id="UP000033101">
    <property type="component" value="Chromosome"/>
</dbReference>
<dbReference type="STRING" id="1434110.MSHOH_0779"/>
<dbReference type="GeneID" id="25419373"/>
<dbReference type="PATRIC" id="fig|1434110.4.peg.955"/>
<keyword evidence="2" id="KW-0808">Transferase</keyword>
<organism evidence="2 3">
    <name type="scientific">Methanosarcina horonobensis HB-1 = JCM 15518</name>
    <dbReference type="NCBI Taxonomy" id="1434110"/>
    <lineage>
        <taxon>Archaea</taxon>
        <taxon>Methanobacteriati</taxon>
        <taxon>Methanobacteriota</taxon>
        <taxon>Stenosarchaea group</taxon>
        <taxon>Methanomicrobia</taxon>
        <taxon>Methanosarcinales</taxon>
        <taxon>Methanosarcinaceae</taxon>
        <taxon>Methanosarcina</taxon>
    </lineage>
</organism>
<dbReference type="PANTHER" id="PTHR43685">
    <property type="entry name" value="GLYCOSYLTRANSFERASE"/>
    <property type="match status" value="1"/>
</dbReference>
<dbReference type="KEGG" id="mhor:MSHOH_0779"/>
<dbReference type="SUPFAM" id="SSF53448">
    <property type="entry name" value="Nucleotide-diphospho-sugar transferases"/>
    <property type="match status" value="1"/>
</dbReference>
<dbReference type="OrthoDB" id="141732at2157"/>
<evidence type="ECO:0000313" key="3">
    <source>
        <dbReference type="Proteomes" id="UP000033101"/>
    </source>
</evidence>
<keyword evidence="3" id="KW-1185">Reference proteome</keyword>
<proteinExistence type="predicted"/>